<gene>
    <name evidence="2" type="primary">perR</name>
    <name evidence="2" type="ORF">NCTC10138_01679</name>
</gene>
<dbReference type="InterPro" id="IPR002481">
    <property type="entry name" value="FUR"/>
</dbReference>
<evidence type="ECO:0000313" key="3">
    <source>
        <dbReference type="Proteomes" id="UP000289841"/>
    </source>
</evidence>
<dbReference type="Pfam" id="PF01475">
    <property type="entry name" value="FUR"/>
    <property type="match status" value="1"/>
</dbReference>
<comment type="cofactor">
    <cofactor evidence="1">
        <name>Mn(2+)</name>
        <dbReference type="ChEBI" id="CHEBI:29035"/>
    </cofactor>
    <cofactor evidence="1">
        <name>Fe(2+)</name>
        <dbReference type="ChEBI" id="CHEBI:29033"/>
    </cofactor>
    <text evidence="1">Binds 1 Mn(2+) or Fe(2+) ion per subunit.</text>
</comment>
<dbReference type="PANTHER" id="PTHR33202">
    <property type="entry name" value="ZINC UPTAKE REGULATION PROTEIN"/>
    <property type="match status" value="1"/>
</dbReference>
<dbReference type="EMBL" id="LR215048">
    <property type="protein sequence ID" value="VEU81281.1"/>
    <property type="molecule type" value="Genomic_DNA"/>
</dbReference>
<dbReference type="GO" id="GO:0045892">
    <property type="term" value="P:negative regulation of DNA-templated transcription"/>
    <property type="evidence" value="ECO:0007669"/>
    <property type="project" value="TreeGrafter"/>
</dbReference>
<dbReference type="Proteomes" id="UP000289841">
    <property type="component" value="Chromosome"/>
</dbReference>
<keyword evidence="1" id="KW-0408">Iron</keyword>
<dbReference type="Gene3D" id="1.10.10.10">
    <property type="entry name" value="Winged helix-like DNA-binding domain superfamily/Winged helix DNA-binding domain"/>
    <property type="match status" value="1"/>
</dbReference>
<feature type="binding site" evidence="1">
    <location>
        <position position="95"/>
    </location>
    <ligand>
        <name>Fe cation</name>
        <dbReference type="ChEBI" id="CHEBI:24875"/>
    </ligand>
</feature>
<keyword evidence="3" id="KW-1185">Reference proteome</keyword>
<accession>A0A449BFR4</accession>
<dbReference type="AlphaFoldDB" id="A0A449BFR4"/>
<dbReference type="CDD" id="cd07153">
    <property type="entry name" value="Fur_like"/>
    <property type="match status" value="1"/>
</dbReference>
<reference evidence="2 3" key="1">
    <citation type="submission" date="2019-01" db="EMBL/GenBank/DDBJ databases">
        <authorList>
            <consortium name="Pathogen Informatics"/>
        </authorList>
    </citation>
    <scope>NUCLEOTIDE SEQUENCE [LARGE SCALE GENOMIC DNA]</scope>
    <source>
        <strain evidence="2 3">NCTC10138</strain>
    </source>
</reference>
<proteinExistence type="predicted"/>
<keyword evidence="1" id="KW-0479">Metal-binding</keyword>
<sequence length="129" mass="15238">MMKITKQGQQIYDLILSSDGHMTAEEILIELKNQNLKIGIATIYRNLNALFTAGYINRVRHPELGYIYDKNKSEHYHFYDKETKKIYDLNIEYQEELDRLVEKIFGGKVESHSIIFEGVLNDKKDHKWS</sequence>
<evidence type="ECO:0000313" key="2">
    <source>
        <dbReference type="EMBL" id="VEU81281.1"/>
    </source>
</evidence>
<dbReference type="STRING" id="1278311.GCA_000428705_00821"/>
<dbReference type="OrthoDB" id="8659436at2"/>
<dbReference type="GO" id="GO:1900376">
    <property type="term" value="P:regulation of secondary metabolite biosynthetic process"/>
    <property type="evidence" value="ECO:0007669"/>
    <property type="project" value="TreeGrafter"/>
</dbReference>
<dbReference type="KEGG" id="aaxa:NCTC10138_01679"/>
<feature type="binding site" evidence="1">
    <location>
        <position position="112"/>
    </location>
    <ligand>
        <name>Fe cation</name>
        <dbReference type="ChEBI" id="CHEBI:24875"/>
    </ligand>
</feature>
<protein>
    <submittedName>
        <fullName evidence="2">Peroxide-responsive repressor perR</fullName>
    </submittedName>
</protein>
<name>A0A449BFR4_HAPAX</name>
<organism evidence="2 3">
    <name type="scientific">Haploplasma axanthum</name>
    <name type="common">Acholeplasma axanthum</name>
    <dbReference type="NCBI Taxonomy" id="29552"/>
    <lineage>
        <taxon>Bacteria</taxon>
        <taxon>Bacillati</taxon>
        <taxon>Mycoplasmatota</taxon>
        <taxon>Mollicutes</taxon>
        <taxon>Acholeplasmatales</taxon>
        <taxon>Acholeplasmataceae</taxon>
        <taxon>Haploplasma</taxon>
    </lineage>
</organism>
<dbReference type="GO" id="GO:0003700">
    <property type="term" value="F:DNA-binding transcription factor activity"/>
    <property type="evidence" value="ECO:0007669"/>
    <property type="project" value="InterPro"/>
</dbReference>
<dbReference type="InterPro" id="IPR036390">
    <property type="entry name" value="WH_DNA-bd_sf"/>
</dbReference>
<evidence type="ECO:0000256" key="1">
    <source>
        <dbReference type="PIRSR" id="PIRSR602481-2"/>
    </source>
</evidence>
<dbReference type="GO" id="GO:0008270">
    <property type="term" value="F:zinc ion binding"/>
    <property type="evidence" value="ECO:0007669"/>
    <property type="project" value="TreeGrafter"/>
</dbReference>
<dbReference type="SUPFAM" id="SSF46785">
    <property type="entry name" value="Winged helix' DNA-binding domain"/>
    <property type="match status" value="1"/>
</dbReference>
<dbReference type="PANTHER" id="PTHR33202:SF7">
    <property type="entry name" value="FERRIC UPTAKE REGULATION PROTEIN"/>
    <property type="match status" value="1"/>
</dbReference>
<dbReference type="GO" id="GO:0000976">
    <property type="term" value="F:transcription cis-regulatory region binding"/>
    <property type="evidence" value="ECO:0007669"/>
    <property type="project" value="TreeGrafter"/>
</dbReference>
<dbReference type="InterPro" id="IPR036388">
    <property type="entry name" value="WH-like_DNA-bd_sf"/>
</dbReference>